<reference evidence="1" key="1">
    <citation type="submission" date="2017-07" db="EMBL/GenBank/DDBJ databases">
        <title>Taro Niue Genome Assembly and Annotation.</title>
        <authorList>
            <person name="Atibalentja N."/>
            <person name="Keating K."/>
            <person name="Fields C.J."/>
        </authorList>
    </citation>
    <scope>NUCLEOTIDE SEQUENCE</scope>
    <source>
        <strain evidence="1">Niue_2</strain>
        <tissue evidence="1">Leaf</tissue>
    </source>
</reference>
<sequence length="82" mass="8775">MGLQLCGLQLDLSSVTVRLRGSSCVVLSGLVEVVPVVVCPSGGTILVVDLWWYLVVVGVEVDWCSAEVCGVTFHVTCFYLSL</sequence>
<feature type="non-terminal residue" evidence="1">
    <location>
        <position position="1"/>
    </location>
</feature>
<keyword evidence="2" id="KW-1185">Reference proteome</keyword>
<accession>A0A843XGD7</accession>
<dbReference type="EMBL" id="NMUH01008325">
    <property type="protein sequence ID" value="MQM18618.1"/>
    <property type="molecule type" value="Genomic_DNA"/>
</dbReference>
<dbReference type="Proteomes" id="UP000652761">
    <property type="component" value="Unassembled WGS sequence"/>
</dbReference>
<dbReference type="AlphaFoldDB" id="A0A843XGD7"/>
<organism evidence="1 2">
    <name type="scientific">Colocasia esculenta</name>
    <name type="common">Wild taro</name>
    <name type="synonym">Arum esculentum</name>
    <dbReference type="NCBI Taxonomy" id="4460"/>
    <lineage>
        <taxon>Eukaryota</taxon>
        <taxon>Viridiplantae</taxon>
        <taxon>Streptophyta</taxon>
        <taxon>Embryophyta</taxon>
        <taxon>Tracheophyta</taxon>
        <taxon>Spermatophyta</taxon>
        <taxon>Magnoliopsida</taxon>
        <taxon>Liliopsida</taxon>
        <taxon>Araceae</taxon>
        <taxon>Aroideae</taxon>
        <taxon>Colocasieae</taxon>
        <taxon>Colocasia</taxon>
    </lineage>
</organism>
<gene>
    <name evidence="1" type="ORF">Taro_051609</name>
</gene>
<comment type="caution">
    <text evidence="1">The sequence shown here is derived from an EMBL/GenBank/DDBJ whole genome shotgun (WGS) entry which is preliminary data.</text>
</comment>
<name>A0A843XGD7_COLES</name>
<proteinExistence type="predicted"/>
<evidence type="ECO:0000313" key="1">
    <source>
        <dbReference type="EMBL" id="MQM18618.1"/>
    </source>
</evidence>
<protein>
    <submittedName>
        <fullName evidence="1">Uncharacterized protein</fullName>
    </submittedName>
</protein>
<evidence type="ECO:0000313" key="2">
    <source>
        <dbReference type="Proteomes" id="UP000652761"/>
    </source>
</evidence>